<evidence type="ECO:0000313" key="3">
    <source>
        <dbReference type="Proteomes" id="UP000595636"/>
    </source>
</evidence>
<protein>
    <submittedName>
        <fullName evidence="2">Uncharacterized protein</fullName>
    </submittedName>
</protein>
<feature type="compositionally biased region" description="Pro residues" evidence="1">
    <location>
        <begin position="19"/>
        <end position="30"/>
    </location>
</feature>
<keyword evidence="3" id="KW-1185">Reference proteome</keyword>
<accession>A0A7T7KVL2</accession>
<dbReference type="RefSeq" id="WP_200395312.1">
    <property type="nucleotide sequence ID" value="NZ_CP066831.1"/>
</dbReference>
<feature type="compositionally biased region" description="Pro residues" evidence="1">
    <location>
        <begin position="44"/>
        <end position="59"/>
    </location>
</feature>
<sequence length="425" mass="46355">MSAQLWDPNREPDEGRPSGSPPPPTDPPTIGPNSASDAAAGPAGPRPADAPPEAPPRPWSPRSVPPSGQGRSDAGPTPMFPPQPAPMSLPPVQDGNLEPLRIPTARQEDGTAADRVRIGLWGAPRSGKTTYLAALPIAAMQFQRHGEGNWLIGGMTAEANAFLNDSVTKLAIEKGFPINTTALEGMSWSFQGQEPTTGMMRKRLRDASFVLEIQDAPGESFKPNNPLHAKVLDQLAGAQGLLYLFDPLGDASEASQSLTFFFATLNELNNRIRNAGGHYRGRLPHHVSVCIAKFDHPDIFRPAVEAGWVTQDTVGSQLPRVPEHLAEGYFQWLCNDFRGSTARLVRDGLAAYFHPERVRYYATSAIGFRLNPQHVFDYRNYANVEIVNGAPRICTSPEPINVLEPLTELERRIRASSGGRTGWRR</sequence>
<dbReference type="EMBL" id="CP066831">
    <property type="protein sequence ID" value="QQM40188.1"/>
    <property type="molecule type" value="Genomic_DNA"/>
</dbReference>
<dbReference type="KEGG" id="slf:JEQ17_12365"/>
<feature type="compositionally biased region" description="Low complexity" evidence="1">
    <location>
        <begin position="34"/>
        <end position="43"/>
    </location>
</feature>
<dbReference type="AlphaFoldDB" id="A0A7T7KVL2"/>
<reference evidence="2 3" key="1">
    <citation type="submission" date="2020-12" db="EMBL/GenBank/DDBJ databases">
        <title>A novel species.</title>
        <authorList>
            <person name="Li K."/>
        </authorList>
    </citation>
    <scope>NUCLEOTIDE SEQUENCE [LARGE SCALE GENOMIC DNA]</scope>
    <source>
        <strain evidence="2 3">ZYC-3</strain>
    </source>
</reference>
<gene>
    <name evidence="2" type="ORF">JEQ17_12365</name>
</gene>
<evidence type="ECO:0000256" key="1">
    <source>
        <dbReference type="SAM" id="MobiDB-lite"/>
    </source>
</evidence>
<name>A0A7T7KVL2_9ACTN</name>
<organism evidence="2 3">
    <name type="scientific">Streptomyces liliifuscus</name>
    <dbReference type="NCBI Taxonomy" id="2797636"/>
    <lineage>
        <taxon>Bacteria</taxon>
        <taxon>Bacillati</taxon>
        <taxon>Actinomycetota</taxon>
        <taxon>Actinomycetes</taxon>
        <taxon>Kitasatosporales</taxon>
        <taxon>Streptomycetaceae</taxon>
        <taxon>Streptomyces</taxon>
    </lineage>
</organism>
<proteinExistence type="predicted"/>
<dbReference type="Proteomes" id="UP000595636">
    <property type="component" value="Chromosome"/>
</dbReference>
<feature type="region of interest" description="Disordered" evidence="1">
    <location>
        <begin position="1"/>
        <end position="98"/>
    </location>
</feature>
<feature type="compositionally biased region" description="Pro residues" evidence="1">
    <location>
        <begin position="78"/>
        <end position="89"/>
    </location>
</feature>
<evidence type="ECO:0000313" key="2">
    <source>
        <dbReference type="EMBL" id="QQM40188.1"/>
    </source>
</evidence>